<protein>
    <recommendedName>
        <fullName evidence="8">Peptidase A1 domain-containing protein</fullName>
    </recommendedName>
</protein>
<dbReference type="InterPro" id="IPR034161">
    <property type="entry name" value="Pepsin-like_plant"/>
</dbReference>
<evidence type="ECO:0000256" key="4">
    <source>
        <dbReference type="ARBA" id="ARBA00022801"/>
    </source>
</evidence>
<dbReference type="AlphaFoldDB" id="A0A7J7N108"/>
<dbReference type="InterPro" id="IPR021109">
    <property type="entry name" value="Peptidase_aspartic_dom_sf"/>
</dbReference>
<dbReference type="PRINTS" id="PR00792">
    <property type="entry name" value="PEPSIN"/>
</dbReference>
<dbReference type="InterPro" id="IPR001461">
    <property type="entry name" value="Aspartic_peptidase_A1"/>
</dbReference>
<evidence type="ECO:0000313" key="9">
    <source>
        <dbReference type="EMBL" id="KAF6160879.1"/>
    </source>
</evidence>
<dbReference type="InterPro" id="IPR051708">
    <property type="entry name" value="Plant_Aspart_Prot_A1"/>
</dbReference>
<feature type="domain" description="Peptidase A1" evidence="8">
    <location>
        <begin position="57"/>
        <end position="406"/>
    </location>
</feature>
<dbReference type="CDD" id="cd05476">
    <property type="entry name" value="pepsin_A_like_plant"/>
    <property type="match status" value="1"/>
</dbReference>
<feature type="active site" evidence="6">
    <location>
        <position position="75"/>
    </location>
</feature>
<evidence type="ECO:0000259" key="8">
    <source>
        <dbReference type="PROSITE" id="PS51767"/>
    </source>
</evidence>
<dbReference type="EMBL" id="JACGCM010001150">
    <property type="protein sequence ID" value="KAF6160879.1"/>
    <property type="molecule type" value="Genomic_DNA"/>
</dbReference>
<reference evidence="9 10" key="1">
    <citation type="journal article" date="2020" name="IScience">
        <title>Genome Sequencing of the Endangered Kingdonia uniflora (Circaeasteraceae, Ranunculales) Reveals Potential Mechanisms of Evolutionary Specialization.</title>
        <authorList>
            <person name="Sun Y."/>
            <person name="Deng T."/>
            <person name="Zhang A."/>
            <person name="Moore M.J."/>
            <person name="Landis J.B."/>
            <person name="Lin N."/>
            <person name="Zhang H."/>
            <person name="Zhang X."/>
            <person name="Huang J."/>
            <person name="Zhang X."/>
            <person name="Sun H."/>
            <person name="Wang H."/>
        </authorList>
    </citation>
    <scope>NUCLEOTIDE SEQUENCE [LARGE SCALE GENOMIC DNA]</scope>
    <source>
        <strain evidence="9">TB1705</strain>
        <tissue evidence="9">Leaf</tissue>
    </source>
</reference>
<keyword evidence="10" id="KW-1185">Reference proteome</keyword>
<dbReference type="PANTHER" id="PTHR47967">
    <property type="entry name" value="OS07G0603500 PROTEIN-RELATED"/>
    <property type="match status" value="1"/>
</dbReference>
<proteinExistence type="inferred from homology"/>
<keyword evidence="5" id="KW-0325">Glycoprotein</keyword>
<dbReference type="SUPFAM" id="SSF50630">
    <property type="entry name" value="Acid proteases"/>
    <property type="match status" value="1"/>
</dbReference>
<dbReference type="FunFam" id="2.40.70.10:FF:000215">
    <property type="entry name" value="Aspartyl protease family protein 2"/>
    <property type="match status" value="1"/>
</dbReference>
<dbReference type="Pfam" id="PF14543">
    <property type="entry name" value="TAXi_N"/>
    <property type="match status" value="1"/>
</dbReference>
<keyword evidence="2" id="KW-0645">Protease</keyword>
<evidence type="ECO:0000313" key="10">
    <source>
        <dbReference type="Proteomes" id="UP000541444"/>
    </source>
</evidence>
<sequence length="413" mass="45373">MFTAKISKASTSKRRYDREEKKGSKENDGDDDESRDSKNVKSEEIMGVGASTGSGQYLVDFRIGSPPQKLLLVADTGSDLVWVKCSACRNCSNHKPGSVFFARHSLTFSPFHCYDHSCRMVRNPIRECNSSREHSTCRYEYTYADGSTTGGFFAREITTLSTSSGRETKFGRLAFGCGFTASGSASSFNGVMGLGRGPISFSTQLGKRFGNKFSYCLMDYTISPPPTSYLFIGQAHTSPRPTTPLQTNPLSPTFYYVGIKDVSVNGVKLKIDSSVWCLNSDGNGGTVIDSGTTLTFLVEPIYSHILTAFKRRVKLPRVEDPSLGFDLCVNVSGLQNPKFPELSFKLVGDSLFTPPTQNYFIDAVEDVKCLAIQPVTSRSGFSVIGNLMQQGFLFEFDRDESKLGFSRHGCALP</sequence>
<evidence type="ECO:0000256" key="7">
    <source>
        <dbReference type="SAM" id="MobiDB-lite"/>
    </source>
</evidence>
<dbReference type="InterPro" id="IPR033121">
    <property type="entry name" value="PEPTIDASE_A1"/>
</dbReference>
<name>A0A7J7N108_9MAGN</name>
<dbReference type="PANTHER" id="PTHR47967:SF46">
    <property type="entry name" value="ASPARTIC PROTEINASE NEPENTHESIN-1"/>
    <property type="match status" value="1"/>
</dbReference>
<dbReference type="FunFam" id="2.40.70.10:FF:000033">
    <property type="entry name" value="Aspartyl protease family protein"/>
    <property type="match status" value="1"/>
</dbReference>
<dbReference type="PROSITE" id="PS51767">
    <property type="entry name" value="PEPTIDASE_A1"/>
    <property type="match status" value="1"/>
</dbReference>
<evidence type="ECO:0000256" key="6">
    <source>
        <dbReference type="PIRSR" id="PIRSR601461-1"/>
    </source>
</evidence>
<dbReference type="Proteomes" id="UP000541444">
    <property type="component" value="Unassembled WGS sequence"/>
</dbReference>
<dbReference type="Pfam" id="PF14541">
    <property type="entry name" value="TAXi_C"/>
    <property type="match status" value="1"/>
</dbReference>
<dbReference type="Gene3D" id="2.40.70.10">
    <property type="entry name" value="Acid Proteases"/>
    <property type="match status" value="2"/>
</dbReference>
<feature type="compositionally biased region" description="Basic and acidic residues" evidence="7">
    <location>
        <begin position="35"/>
        <end position="44"/>
    </location>
</feature>
<dbReference type="OrthoDB" id="2747330at2759"/>
<evidence type="ECO:0000256" key="3">
    <source>
        <dbReference type="ARBA" id="ARBA00022750"/>
    </source>
</evidence>
<gene>
    <name evidence="9" type="ORF">GIB67_041933</name>
</gene>
<dbReference type="GO" id="GO:0006508">
    <property type="term" value="P:proteolysis"/>
    <property type="evidence" value="ECO:0007669"/>
    <property type="project" value="UniProtKB-KW"/>
</dbReference>
<comment type="caution">
    <text evidence="9">The sequence shown here is derived from an EMBL/GenBank/DDBJ whole genome shotgun (WGS) entry which is preliminary data.</text>
</comment>
<keyword evidence="4" id="KW-0378">Hydrolase</keyword>
<feature type="active site" evidence="6">
    <location>
        <position position="289"/>
    </location>
</feature>
<evidence type="ECO:0000256" key="2">
    <source>
        <dbReference type="ARBA" id="ARBA00022670"/>
    </source>
</evidence>
<dbReference type="InterPro" id="IPR032799">
    <property type="entry name" value="TAXi_C"/>
</dbReference>
<comment type="similarity">
    <text evidence="1">Belongs to the peptidase A1 family.</text>
</comment>
<accession>A0A7J7N108</accession>
<feature type="region of interest" description="Disordered" evidence="7">
    <location>
        <begin position="1"/>
        <end position="46"/>
    </location>
</feature>
<evidence type="ECO:0000256" key="1">
    <source>
        <dbReference type="ARBA" id="ARBA00007447"/>
    </source>
</evidence>
<keyword evidence="3" id="KW-0064">Aspartyl protease</keyword>
<organism evidence="9 10">
    <name type="scientific">Kingdonia uniflora</name>
    <dbReference type="NCBI Taxonomy" id="39325"/>
    <lineage>
        <taxon>Eukaryota</taxon>
        <taxon>Viridiplantae</taxon>
        <taxon>Streptophyta</taxon>
        <taxon>Embryophyta</taxon>
        <taxon>Tracheophyta</taxon>
        <taxon>Spermatophyta</taxon>
        <taxon>Magnoliopsida</taxon>
        <taxon>Ranunculales</taxon>
        <taxon>Circaeasteraceae</taxon>
        <taxon>Kingdonia</taxon>
    </lineage>
</organism>
<dbReference type="InterPro" id="IPR032861">
    <property type="entry name" value="TAXi_N"/>
</dbReference>
<dbReference type="GO" id="GO:0004190">
    <property type="term" value="F:aspartic-type endopeptidase activity"/>
    <property type="evidence" value="ECO:0007669"/>
    <property type="project" value="UniProtKB-KW"/>
</dbReference>
<feature type="compositionally biased region" description="Basic and acidic residues" evidence="7">
    <location>
        <begin position="14"/>
        <end position="27"/>
    </location>
</feature>
<evidence type="ECO:0000256" key="5">
    <source>
        <dbReference type="ARBA" id="ARBA00023180"/>
    </source>
</evidence>